<dbReference type="EMBL" id="FQXK01000045">
    <property type="protein sequence ID" value="SHI88441.1"/>
    <property type="molecule type" value="Genomic_DNA"/>
</dbReference>
<organism evidence="1 2">
    <name type="scientific">Butyrivibrio fibrisolvens DSM 3071</name>
    <dbReference type="NCBI Taxonomy" id="1121131"/>
    <lineage>
        <taxon>Bacteria</taxon>
        <taxon>Bacillati</taxon>
        <taxon>Bacillota</taxon>
        <taxon>Clostridia</taxon>
        <taxon>Lachnospirales</taxon>
        <taxon>Lachnospiraceae</taxon>
        <taxon>Butyrivibrio</taxon>
    </lineage>
</organism>
<proteinExistence type="predicted"/>
<dbReference type="STRING" id="1121131.SAMN02745229_03780"/>
<accession>A0A1M6ESG1</accession>
<dbReference type="AlphaFoldDB" id="A0A1M6ESG1"/>
<evidence type="ECO:0000313" key="1">
    <source>
        <dbReference type="EMBL" id="SHI88441.1"/>
    </source>
</evidence>
<keyword evidence="2" id="KW-1185">Reference proteome</keyword>
<sequence length="87" mass="9990">MSKRVLLINSVLGFGSTGNIVLDLAKEYEQNGYKAKVAYGRTFKVSEDKNADMYKYGVRIGNDIDVKFHVLHTRLTDKHARSYIHQR</sequence>
<dbReference type="Proteomes" id="UP000184278">
    <property type="component" value="Unassembled WGS sequence"/>
</dbReference>
<dbReference type="RefSeq" id="WP_073390072.1">
    <property type="nucleotide sequence ID" value="NZ_FQXK01000045.1"/>
</dbReference>
<reference evidence="2" key="1">
    <citation type="submission" date="2016-11" db="EMBL/GenBank/DDBJ databases">
        <authorList>
            <person name="Varghese N."/>
            <person name="Submissions S."/>
        </authorList>
    </citation>
    <scope>NUCLEOTIDE SEQUENCE [LARGE SCALE GENOMIC DNA]</scope>
    <source>
        <strain evidence="2">DSM 3071</strain>
    </source>
</reference>
<evidence type="ECO:0000313" key="2">
    <source>
        <dbReference type="Proteomes" id="UP000184278"/>
    </source>
</evidence>
<gene>
    <name evidence="1" type="ORF">SAMN02745229_03780</name>
</gene>
<protein>
    <submittedName>
        <fullName evidence="1">Uncharacterized protein</fullName>
    </submittedName>
</protein>
<name>A0A1M6ESG1_BUTFI</name>